<evidence type="ECO:0000313" key="1">
    <source>
        <dbReference type="EMBL" id="QHT09677.1"/>
    </source>
</evidence>
<reference evidence="1" key="1">
    <citation type="journal article" date="2020" name="Nature">
        <title>Giant virus diversity and host interactions through global metagenomics.</title>
        <authorList>
            <person name="Schulz F."/>
            <person name="Roux S."/>
            <person name="Paez-Espino D."/>
            <person name="Jungbluth S."/>
            <person name="Walsh D.A."/>
            <person name="Denef V.J."/>
            <person name="McMahon K.D."/>
            <person name="Konstantinidis K.T."/>
            <person name="Eloe-Fadrosh E.A."/>
            <person name="Kyrpides N.C."/>
            <person name="Woyke T."/>
        </authorList>
    </citation>
    <scope>NUCLEOTIDE SEQUENCE</scope>
    <source>
        <strain evidence="1">GVMAG-M-3300023174-102</strain>
    </source>
</reference>
<organism evidence="1">
    <name type="scientific">viral metagenome</name>
    <dbReference type="NCBI Taxonomy" id="1070528"/>
    <lineage>
        <taxon>unclassified sequences</taxon>
        <taxon>metagenomes</taxon>
        <taxon>organismal metagenomes</taxon>
    </lineage>
</organism>
<protein>
    <submittedName>
        <fullName evidence="1">Uncharacterized protein</fullName>
    </submittedName>
</protein>
<proteinExistence type="predicted"/>
<sequence length="255" mass="30540">MNLENNLKQFDVLLCNNVHVFILTNKLQSGNYSPENENKMISIFNKYNCKVHFIKYIEDIPEYDVDMEKQIASNYYTIANYKDGYSPFVPEIIYRKYLLNKLKNDYIENNNLDIDLHFCCRLFDTVIKRNNQDIFIQNEFNNLFSNQNIIMGSHDTTYIGNRESIDYTLNLAEKFYNNNIYKADIWKDEGFYNFFINIDYCLGTLKTTFAPEVQYASHIYFSQYKYQNIRFDFTNPNNQNNKSTLFNIRVCPNRK</sequence>
<accession>A0A6C0CZI0</accession>
<name>A0A6C0CZI0_9ZZZZ</name>
<dbReference type="EMBL" id="MN739514">
    <property type="protein sequence ID" value="QHT09677.1"/>
    <property type="molecule type" value="Genomic_DNA"/>
</dbReference>
<dbReference type="AlphaFoldDB" id="A0A6C0CZI0"/>